<evidence type="ECO:0000313" key="1">
    <source>
        <dbReference type="EMBL" id="MDA3627668.1"/>
    </source>
</evidence>
<keyword evidence="2" id="KW-1185">Reference proteome</keyword>
<name>A0ABT4V124_9PSEU</name>
<organism evidence="1 2">
    <name type="scientific">Saccharopolyspora oryzae</name>
    <dbReference type="NCBI Taxonomy" id="2997343"/>
    <lineage>
        <taxon>Bacteria</taxon>
        <taxon>Bacillati</taxon>
        <taxon>Actinomycetota</taxon>
        <taxon>Actinomycetes</taxon>
        <taxon>Pseudonocardiales</taxon>
        <taxon>Pseudonocardiaceae</taxon>
        <taxon>Saccharopolyspora</taxon>
    </lineage>
</organism>
<dbReference type="CDD" id="cd00448">
    <property type="entry name" value="YjgF_YER057c_UK114_family"/>
    <property type="match status" value="1"/>
</dbReference>
<dbReference type="PANTHER" id="PTHR43857">
    <property type="entry name" value="BLR7761 PROTEIN"/>
    <property type="match status" value="1"/>
</dbReference>
<dbReference type="RefSeq" id="WP_270950339.1">
    <property type="nucleotide sequence ID" value="NZ_JAQGLA010000031.1"/>
</dbReference>
<gene>
    <name evidence="1" type="ORF">OU415_19670</name>
</gene>
<dbReference type="InterPro" id="IPR035959">
    <property type="entry name" value="RutC-like_sf"/>
</dbReference>
<dbReference type="Proteomes" id="UP001210380">
    <property type="component" value="Unassembled WGS sequence"/>
</dbReference>
<sequence length="136" mass="14035">MPSPIRLLRSAALSDVAEYAYGAVVPPDSHLVFAAGACPLDADGATVAVGDHAGQARQMMDNLETALAEAGAALSDVVKTTVYVASSSQQDLVAAWEVVRDRFGDHDPPSTLLGVTVLGYADQLVEIDALAALPSD</sequence>
<protein>
    <submittedName>
        <fullName evidence="1">RidA family protein</fullName>
    </submittedName>
</protein>
<dbReference type="InterPro" id="IPR006175">
    <property type="entry name" value="YjgF/YER057c/UK114"/>
</dbReference>
<dbReference type="Gene3D" id="3.30.1330.40">
    <property type="entry name" value="RutC-like"/>
    <property type="match status" value="1"/>
</dbReference>
<accession>A0ABT4V124</accession>
<dbReference type="SUPFAM" id="SSF55298">
    <property type="entry name" value="YjgF-like"/>
    <property type="match status" value="1"/>
</dbReference>
<evidence type="ECO:0000313" key="2">
    <source>
        <dbReference type="Proteomes" id="UP001210380"/>
    </source>
</evidence>
<dbReference type="PANTHER" id="PTHR43857:SF1">
    <property type="entry name" value="YJGH FAMILY PROTEIN"/>
    <property type="match status" value="1"/>
</dbReference>
<reference evidence="1 2" key="1">
    <citation type="submission" date="2022-11" db="EMBL/GenBank/DDBJ databases">
        <title>Draft genome sequence of Saccharopolyspora sp. WRP15-2 isolated from rhizosphere soils of wild rice in Thailand.</title>
        <authorList>
            <person name="Duangmal K."/>
            <person name="Kammanee S."/>
            <person name="Muangham S."/>
        </authorList>
    </citation>
    <scope>NUCLEOTIDE SEQUENCE [LARGE SCALE GENOMIC DNA]</scope>
    <source>
        <strain evidence="1 2">WRP15-2</strain>
    </source>
</reference>
<proteinExistence type="predicted"/>
<comment type="caution">
    <text evidence="1">The sequence shown here is derived from an EMBL/GenBank/DDBJ whole genome shotgun (WGS) entry which is preliminary data.</text>
</comment>
<dbReference type="EMBL" id="JAQGLA010000031">
    <property type="protein sequence ID" value="MDA3627668.1"/>
    <property type="molecule type" value="Genomic_DNA"/>
</dbReference>
<dbReference type="Pfam" id="PF01042">
    <property type="entry name" value="Ribonuc_L-PSP"/>
    <property type="match status" value="1"/>
</dbReference>